<evidence type="ECO:0000256" key="2">
    <source>
        <dbReference type="ARBA" id="ARBA00022448"/>
    </source>
</evidence>
<dbReference type="PROSITE" id="PS50928">
    <property type="entry name" value="ABC_TM1"/>
    <property type="match status" value="1"/>
</dbReference>
<evidence type="ECO:0000256" key="4">
    <source>
        <dbReference type="ARBA" id="ARBA00022692"/>
    </source>
</evidence>
<evidence type="ECO:0000256" key="1">
    <source>
        <dbReference type="ARBA" id="ARBA00004651"/>
    </source>
</evidence>
<sequence>MNTKTAVATLRAPMRGLPLLSEPRAVFGLAVLLLLVVLALGAPMFAPHLPNEQDLVNTLLPPMWVEGGLRSFPLGTDALGQCILSRLIHGARVTVLIATLAPLGAAALGCALALAGGYFGGWLDWLILRVVDVWMSFPAIVLALVLMVALEPSLTNVIAAIVLSDWTRFCRIIRSEVVVLRRREYVAAARIAGARHWQVVLRDIVPGILPVLISLVSIEMGVAVVAEAILSFAGRSVPPAVPTWGTMVADGLQNVFSSQWGLILPVLCIVLTVLATTLLGDGLRRSTDPRLLGRTAAR</sequence>
<dbReference type="PANTHER" id="PTHR43386:SF1">
    <property type="entry name" value="D,D-DIPEPTIDE TRANSPORT SYSTEM PERMEASE PROTEIN DDPC-RELATED"/>
    <property type="match status" value="1"/>
</dbReference>
<dbReference type="InterPro" id="IPR050366">
    <property type="entry name" value="BP-dependent_transpt_permease"/>
</dbReference>
<evidence type="ECO:0000313" key="9">
    <source>
        <dbReference type="EMBL" id="TWI66577.1"/>
    </source>
</evidence>
<feature type="transmembrane region" description="Helical" evidence="7">
    <location>
        <begin position="208"/>
        <end position="233"/>
    </location>
</feature>
<keyword evidence="4 7" id="KW-0812">Transmembrane</keyword>
<dbReference type="GO" id="GO:0005886">
    <property type="term" value="C:plasma membrane"/>
    <property type="evidence" value="ECO:0007669"/>
    <property type="project" value="UniProtKB-SubCell"/>
</dbReference>
<keyword evidence="6 7" id="KW-0472">Membrane</keyword>
<evidence type="ECO:0000256" key="6">
    <source>
        <dbReference type="ARBA" id="ARBA00023136"/>
    </source>
</evidence>
<dbReference type="AlphaFoldDB" id="A0A562RBZ9"/>
<evidence type="ECO:0000256" key="5">
    <source>
        <dbReference type="ARBA" id="ARBA00022989"/>
    </source>
</evidence>
<comment type="similarity">
    <text evidence="7">Belongs to the binding-protein-dependent transport system permease family.</text>
</comment>
<comment type="caution">
    <text evidence="9">The sequence shown here is derived from an EMBL/GenBank/DDBJ whole genome shotgun (WGS) entry which is preliminary data.</text>
</comment>
<dbReference type="InterPro" id="IPR035906">
    <property type="entry name" value="MetI-like_sf"/>
</dbReference>
<accession>A0A562RBZ9</accession>
<dbReference type="Pfam" id="PF00528">
    <property type="entry name" value="BPD_transp_1"/>
    <property type="match status" value="1"/>
</dbReference>
<dbReference type="Pfam" id="PF12911">
    <property type="entry name" value="OppC_N"/>
    <property type="match status" value="1"/>
</dbReference>
<comment type="subcellular location">
    <subcellularLocation>
        <location evidence="1 7">Cell membrane</location>
        <topology evidence="1 7">Multi-pass membrane protein</topology>
    </subcellularLocation>
</comment>
<dbReference type="InterPro" id="IPR025966">
    <property type="entry name" value="OppC_N"/>
</dbReference>
<reference evidence="9 10" key="1">
    <citation type="journal article" date="2015" name="Stand. Genomic Sci.">
        <title>Genomic Encyclopedia of Bacterial and Archaeal Type Strains, Phase III: the genomes of soil and plant-associated and newly described type strains.</title>
        <authorList>
            <person name="Whitman W.B."/>
            <person name="Woyke T."/>
            <person name="Klenk H.P."/>
            <person name="Zhou Y."/>
            <person name="Lilburn T.G."/>
            <person name="Beck B.J."/>
            <person name="De Vos P."/>
            <person name="Vandamme P."/>
            <person name="Eisen J.A."/>
            <person name="Garrity G."/>
            <person name="Hugenholtz P."/>
            <person name="Kyrpides N.C."/>
        </authorList>
    </citation>
    <scope>NUCLEOTIDE SEQUENCE [LARGE SCALE GENOMIC DNA]</scope>
    <source>
        <strain evidence="9 10">CGMCC 1.10822</strain>
    </source>
</reference>
<evidence type="ECO:0000259" key="8">
    <source>
        <dbReference type="PROSITE" id="PS50928"/>
    </source>
</evidence>
<dbReference type="GO" id="GO:0055085">
    <property type="term" value="P:transmembrane transport"/>
    <property type="evidence" value="ECO:0007669"/>
    <property type="project" value="InterPro"/>
</dbReference>
<dbReference type="Proteomes" id="UP000318431">
    <property type="component" value="Unassembled WGS sequence"/>
</dbReference>
<feature type="transmembrane region" description="Helical" evidence="7">
    <location>
        <begin position="93"/>
        <end position="119"/>
    </location>
</feature>
<dbReference type="CDD" id="cd06261">
    <property type="entry name" value="TM_PBP2"/>
    <property type="match status" value="1"/>
</dbReference>
<gene>
    <name evidence="9" type="ORF">IP91_02396</name>
</gene>
<keyword evidence="2 7" id="KW-0813">Transport</keyword>
<organism evidence="9 10">
    <name type="scientific">Pseudoduganella lurida</name>
    <dbReference type="NCBI Taxonomy" id="1036180"/>
    <lineage>
        <taxon>Bacteria</taxon>
        <taxon>Pseudomonadati</taxon>
        <taxon>Pseudomonadota</taxon>
        <taxon>Betaproteobacteria</taxon>
        <taxon>Burkholderiales</taxon>
        <taxon>Oxalobacteraceae</taxon>
        <taxon>Telluria group</taxon>
        <taxon>Pseudoduganella</taxon>
    </lineage>
</organism>
<evidence type="ECO:0000256" key="7">
    <source>
        <dbReference type="RuleBase" id="RU363032"/>
    </source>
</evidence>
<feature type="transmembrane region" description="Helical" evidence="7">
    <location>
        <begin position="139"/>
        <end position="164"/>
    </location>
</feature>
<dbReference type="RefSeq" id="WP_229474291.1">
    <property type="nucleotide sequence ID" value="NZ_VLLB01000003.1"/>
</dbReference>
<evidence type="ECO:0000256" key="3">
    <source>
        <dbReference type="ARBA" id="ARBA00022475"/>
    </source>
</evidence>
<dbReference type="InterPro" id="IPR000515">
    <property type="entry name" value="MetI-like"/>
</dbReference>
<protein>
    <submittedName>
        <fullName evidence="9">Peptide/nickel transport system permease protein</fullName>
    </submittedName>
</protein>
<keyword evidence="10" id="KW-1185">Reference proteome</keyword>
<proteinExistence type="inferred from homology"/>
<keyword evidence="3" id="KW-1003">Cell membrane</keyword>
<dbReference type="EMBL" id="VLLB01000003">
    <property type="protein sequence ID" value="TWI66577.1"/>
    <property type="molecule type" value="Genomic_DNA"/>
</dbReference>
<keyword evidence="5 7" id="KW-1133">Transmembrane helix</keyword>
<dbReference type="SUPFAM" id="SSF161098">
    <property type="entry name" value="MetI-like"/>
    <property type="match status" value="1"/>
</dbReference>
<name>A0A562RBZ9_9BURK</name>
<feature type="transmembrane region" description="Helical" evidence="7">
    <location>
        <begin position="25"/>
        <end position="46"/>
    </location>
</feature>
<feature type="domain" description="ABC transmembrane type-1" evidence="8">
    <location>
        <begin position="91"/>
        <end position="275"/>
    </location>
</feature>
<feature type="transmembrane region" description="Helical" evidence="7">
    <location>
        <begin position="260"/>
        <end position="280"/>
    </location>
</feature>
<evidence type="ECO:0000313" key="10">
    <source>
        <dbReference type="Proteomes" id="UP000318431"/>
    </source>
</evidence>
<dbReference type="Gene3D" id="1.10.3720.10">
    <property type="entry name" value="MetI-like"/>
    <property type="match status" value="1"/>
</dbReference>
<dbReference type="PANTHER" id="PTHR43386">
    <property type="entry name" value="OLIGOPEPTIDE TRANSPORT SYSTEM PERMEASE PROTEIN APPC"/>
    <property type="match status" value="1"/>
</dbReference>